<dbReference type="Gene3D" id="1.10.8.500">
    <property type="entry name" value="HAMP domain in histidine kinase"/>
    <property type="match status" value="1"/>
</dbReference>
<dbReference type="PROSITE" id="PS50109">
    <property type="entry name" value="HIS_KIN"/>
    <property type="match status" value="1"/>
</dbReference>
<dbReference type="GO" id="GO:0000155">
    <property type="term" value="F:phosphorelay sensor kinase activity"/>
    <property type="evidence" value="ECO:0007669"/>
    <property type="project" value="InterPro"/>
</dbReference>
<feature type="transmembrane region" description="Helical" evidence="11">
    <location>
        <begin position="154"/>
        <end position="175"/>
    </location>
</feature>
<evidence type="ECO:0000259" key="13">
    <source>
        <dbReference type="PROSITE" id="PS50885"/>
    </source>
</evidence>
<dbReference type="SMART" id="SM00387">
    <property type="entry name" value="HATPase_c"/>
    <property type="match status" value="1"/>
</dbReference>
<dbReference type="InterPro" id="IPR036097">
    <property type="entry name" value="HisK_dim/P_sf"/>
</dbReference>
<evidence type="ECO:0000256" key="4">
    <source>
        <dbReference type="ARBA" id="ARBA00022475"/>
    </source>
</evidence>
<dbReference type="AlphaFoldDB" id="A0A831RPA6"/>
<keyword evidence="10" id="KW-0175">Coiled coil</keyword>
<feature type="domain" description="Histidine kinase" evidence="12">
    <location>
        <begin position="236"/>
        <end position="439"/>
    </location>
</feature>
<evidence type="ECO:0000256" key="7">
    <source>
        <dbReference type="ARBA" id="ARBA00022741"/>
    </source>
</evidence>
<keyword evidence="11" id="KW-0812">Transmembrane</keyword>
<keyword evidence="5" id="KW-0597">Phosphoprotein</keyword>
<dbReference type="InterPro" id="IPR003660">
    <property type="entry name" value="HAMP_dom"/>
</dbReference>
<dbReference type="GO" id="GO:0005886">
    <property type="term" value="C:plasma membrane"/>
    <property type="evidence" value="ECO:0007669"/>
    <property type="project" value="UniProtKB-SubCell"/>
</dbReference>
<comment type="catalytic activity">
    <reaction evidence="1">
        <text>ATP + protein L-histidine = ADP + protein N-phospho-L-histidine.</text>
        <dbReference type="EC" id="2.7.13.3"/>
    </reaction>
</comment>
<comment type="subcellular location">
    <subcellularLocation>
        <location evidence="2">Cell membrane</location>
        <topology evidence="2">Multi-pass membrane protein</topology>
    </subcellularLocation>
</comment>
<evidence type="ECO:0000256" key="2">
    <source>
        <dbReference type="ARBA" id="ARBA00004651"/>
    </source>
</evidence>
<keyword evidence="8" id="KW-0418">Kinase</keyword>
<keyword evidence="7" id="KW-0547">Nucleotide-binding</keyword>
<gene>
    <name evidence="14" type="ORF">ENI96_09255</name>
</gene>
<keyword evidence="11" id="KW-0472">Membrane</keyword>
<dbReference type="InterPro" id="IPR003594">
    <property type="entry name" value="HATPase_dom"/>
</dbReference>
<keyword evidence="6" id="KW-0808">Transferase</keyword>
<dbReference type="InterPro" id="IPR003661">
    <property type="entry name" value="HisK_dim/P_dom"/>
</dbReference>
<evidence type="ECO:0000256" key="6">
    <source>
        <dbReference type="ARBA" id="ARBA00022679"/>
    </source>
</evidence>
<evidence type="ECO:0000256" key="3">
    <source>
        <dbReference type="ARBA" id="ARBA00012438"/>
    </source>
</evidence>
<dbReference type="CDD" id="cd00082">
    <property type="entry name" value="HisKA"/>
    <property type="match status" value="1"/>
</dbReference>
<dbReference type="Gene3D" id="3.30.565.10">
    <property type="entry name" value="Histidine kinase-like ATPase, C-terminal domain"/>
    <property type="match status" value="1"/>
</dbReference>
<feature type="coiled-coil region" evidence="10">
    <location>
        <begin position="264"/>
        <end position="291"/>
    </location>
</feature>
<evidence type="ECO:0000256" key="1">
    <source>
        <dbReference type="ARBA" id="ARBA00000085"/>
    </source>
</evidence>
<dbReference type="EMBL" id="DRKP01000105">
    <property type="protein sequence ID" value="HEB96600.1"/>
    <property type="molecule type" value="Genomic_DNA"/>
</dbReference>
<dbReference type="PANTHER" id="PTHR44936">
    <property type="entry name" value="SENSOR PROTEIN CREC"/>
    <property type="match status" value="1"/>
</dbReference>
<reference evidence="14" key="1">
    <citation type="journal article" date="2020" name="mSystems">
        <title>Genome- and Community-Level Interaction Insights into Carbon Utilization and Element Cycling Functions of Hydrothermarchaeota in Hydrothermal Sediment.</title>
        <authorList>
            <person name="Zhou Z."/>
            <person name="Liu Y."/>
            <person name="Xu W."/>
            <person name="Pan J."/>
            <person name="Luo Z.H."/>
            <person name="Li M."/>
        </authorList>
    </citation>
    <scope>NUCLEOTIDE SEQUENCE [LARGE SCALE GENOMIC DNA]</scope>
    <source>
        <strain evidence="14">HyVt-443</strain>
    </source>
</reference>
<dbReference type="SMART" id="SM00304">
    <property type="entry name" value="HAMP"/>
    <property type="match status" value="1"/>
</dbReference>
<evidence type="ECO:0000259" key="12">
    <source>
        <dbReference type="PROSITE" id="PS50109"/>
    </source>
</evidence>
<dbReference type="InterPro" id="IPR005467">
    <property type="entry name" value="His_kinase_dom"/>
</dbReference>
<dbReference type="InterPro" id="IPR036890">
    <property type="entry name" value="HATPase_C_sf"/>
</dbReference>
<evidence type="ECO:0000256" key="9">
    <source>
        <dbReference type="ARBA" id="ARBA00022840"/>
    </source>
</evidence>
<evidence type="ECO:0000256" key="5">
    <source>
        <dbReference type="ARBA" id="ARBA00022553"/>
    </source>
</evidence>
<dbReference type="SUPFAM" id="SSF55874">
    <property type="entry name" value="ATPase domain of HSP90 chaperone/DNA topoisomerase II/histidine kinase"/>
    <property type="match status" value="1"/>
</dbReference>
<evidence type="ECO:0000256" key="11">
    <source>
        <dbReference type="SAM" id="Phobius"/>
    </source>
</evidence>
<organism evidence="14">
    <name type="scientific">Sedimenticola thiotaurini</name>
    <dbReference type="NCBI Taxonomy" id="1543721"/>
    <lineage>
        <taxon>Bacteria</taxon>
        <taxon>Pseudomonadati</taxon>
        <taxon>Pseudomonadota</taxon>
        <taxon>Gammaproteobacteria</taxon>
        <taxon>Chromatiales</taxon>
        <taxon>Sedimenticolaceae</taxon>
        <taxon>Sedimenticola</taxon>
    </lineage>
</organism>
<dbReference type="SUPFAM" id="SSF158472">
    <property type="entry name" value="HAMP domain-like"/>
    <property type="match status" value="1"/>
</dbReference>
<dbReference type="PROSITE" id="PS50885">
    <property type="entry name" value="HAMP"/>
    <property type="match status" value="1"/>
</dbReference>
<evidence type="ECO:0000256" key="8">
    <source>
        <dbReference type="ARBA" id="ARBA00022777"/>
    </source>
</evidence>
<dbReference type="EC" id="2.7.13.3" evidence="3"/>
<dbReference type="CDD" id="cd06225">
    <property type="entry name" value="HAMP"/>
    <property type="match status" value="1"/>
</dbReference>
<name>A0A831RPA6_9GAMM</name>
<dbReference type="Pfam" id="PF02518">
    <property type="entry name" value="HATPase_c"/>
    <property type="match status" value="1"/>
</dbReference>
<dbReference type="PRINTS" id="PR00344">
    <property type="entry name" value="BCTRLSENSOR"/>
</dbReference>
<dbReference type="InterPro" id="IPR050980">
    <property type="entry name" value="2C_sensor_his_kinase"/>
</dbReference>
<accession>A0A831RPA6</accession>
<evidence type="ECO:0000313" key="14">
    <source>
        <dbReference type="EMBL" id="HEB96600.1"/>
    </source>
</evidence>
<dbReference type="PANTHER" id="PTHR44936:SF10">
    <property type="entry name" value="SENSOR PROTEIN RSTB"/>
    <property type="match status" value="1"/>
</dbReference>
<protein>
    <recommendedName>
        <fullName evidence="3">histidine kinase</fullName>
        <ecNumber evidence="3">2.7.13.3</ecNumber>
    </recommendedName>
</protein>
<dbReference type="Proteomes" id="UP000886251">
    <property type="component" value="Unassembled WGS sequence"/>
</dbReference>
<evidence type="ECO:0000256" key="10">
    <source>
        <dbReference type="SAM" id="Coils"/>
    </source>
</evidence>
<feature type="domain" description="HAMP" evidence="13">
    <location>
        <begin position="176"/>
        <end position="228"/>
    </location>
</feature>
<dbReference type="Gene3D" id="1.10.287.130">
    <property type="match status" value="1"/>
</dbReference>
<sequence length="445" mass="48816">MRLLPRSLFGQTGLTLAIALLLFLLLVLAVITRFILLPVAERSTEDLAALMVLSAQTWAELPPATRPDFEEELRRSHQLDLTAVGKTGQLTPDTSVTTPYLRLLERALERRLGFAVSGGTLAGRPGWHGFDIPMAGRILRIGISDDRLRQSAPAAIVLILVAGGLLILITSFLLVRRLTRPLARLAASMERLGSGHFPPPLPVQGPREIATLSAGMNRTVEKLKRLIAARTVLLAGISHDIRTPLTHLSLVVEMLPPELEPRLRRQLQRDVEEMNRLIAQVMELSRGLEAQELVEVDFPAFLQRMLDDYEGTGTRLRLATTGECSLRLAAGALRRVLANLLDNAIRYGDGEPVDIHVDCGVDGVRIRISDRGPGIPETKRKKVFEPFFRLEQSRSRSTGGSGLGLAIVSQLVQVNHWRVWLERNAAGGTDAVLELPAAGRNAATP</sequence>
<keyword evidence="9" id="KW-0067">ATP-binding</keyword>
<comment type="caution">
    <text evidence="14">The sequence shown here is derived from an EMBL/GenBank/DDBJ whole genome shotgun (WGS) entry which is preliminary data.</text>
</comment>
<dbReference type="SMART" id="SM00388">
    <property type="entry name" value="HisKA"/>
    <property type="match status" value="1"/>
</dbReference>
<keyword evidence="11" id="KW-1133">Transmembrane helix</keyword>
<dbReference type="Pfam" id="PF00512">
    <property type="entry name" value="HisKA"/>
    <property type="match status" value="1"/>
</dbReference>
<proteinExistence type="predicted"/>
<dbReference type="Pfam" id="PF00672">
    <property type="entry name" value="HAMP"/>
    <property type="match status" value="1"/>
</dbReference>
<dbReference type="InterPro" id="IPR004358">
    <property type="entry name" value="Sig_transdc_His_kin-like_C"/>
</dbReference>
<dbReference type="SUPFAM" id="SSF47384">
    <property type="entry name" value="Homodimeric domain of signal transducing histidine kinase"/>
    <property type="match status" value="1"/>
</dbReference>
<keyword evidence="4" id="KW-1003">Cell membrane</keyword>
<dbReference type="GO" id="GO:0005524">
    <property type="term" value="F:ATP binding"/>
    <property type="evidence" value="ECO:0007669"/>
    <property type="project" value="UniProtKB-KW"/>
</dbReference>